<dbReference type="GO" id="GO:0016787">
    <property type="term" value="F:hydrolase activity"/>
    <property type="evidence" value="ECO:0007669"/>
    <property type="project" value="UniProtKB-KW"/>
</dbReference>
<feature type="signal peptide" evidence="2">
    <location>
        <begin position="1"/>
        <end position="27"/>
    </location>
</feature>
<gene>
    <name evidence="3" type="ORF">BKA16_000574</name>
</gene>
<proteinExistence type="predicted"/>
<dbReference type="Proteomes" id="UP000551501">
    <property type="component" value="Unassembled WGS sequence"/>
</dbReference>
<organism evidence="3 4">
    <name type="scientific">Gordonia humi</name>
    <dbReference type="NCBI Taxonomy" id="686429"/>
    <lineage>
        <taxon>Bacteria</taxon>
        <taxon>Bacillati</taxon>
        <taxon>Actinomycetota</taxon>
        <taxon>Actinomycetes</taxon>
        <taxon>Mycobacteriales</taxon>
        <taxon>Gordoniaceae</taxon>
        <taxon>Gordonia</taxon>
    </lineage>
</organism>
<feature type="region of interest" description="Disordered" evidence="1">
    <location>
        <begin position="25"/>
        <end position="46"/>
    </location>
</feature>
<dbReference type="SUPFAM" id="SSF53474">
    <property type="entry name" value="alpha/beta-Hydrolases"/>
    <property type="match status" value="1"/>
</dbReference>
<reference evidence="3 4" key="1">
    <citation type="submission" date="2020-08" db="EMBL/GenBank/DDBJ databases">
        <title>Sequencing the genomes of 1000 actinobacteria strains.</title>
        <authorList>
            <person name="Klenk H.-P."/>
        </authorList>
    </citation>
    <scope>NUCLEOTIDE SEQUENCE [LARGE SCALE GENOMIC DNA]</scope>
    <source>
        <strain evidence="3 4">DSM 45298</strain>
    </source>
</reference>
<keyword evidence="4" id="KW-1185">Reference proteome</keyword>
<name>A0A840EQN7_9ACTN</name>
<accession>A0A840EQN7</accession>
<comment type="caution">
    <text evidence="3">The sequence shown here is derived from an EMBL/GenBank/DDBJ whole genome shotgun (WGS) entry which is preliminary data.</text>
</comment>
<feature type="chain" id="PRO_5032659792" evidence="2">
    <location>
        <begin position="28"/>
        <end position="354"/>
    </location>
</feature>
<evidence type="ECO:0000313" key="4">
    <source>
        <dbReference type="Proteomes" id="UP000551501"/>
    </source>
</evidence>
<evidence type="ECO:0000256" key="1">
    <source>
        <dbReference type="SAM" id="MobiDB-lite"/>
    </source>
</evidence>
<keyword evidence="2" id="KW-0732">Signal</keyword>
<evidence type="ECO:0000313" key="3">
    <source>
        <dbReference type="EMBL" id="MBB4134022.1"/>
    </source>
</evidence>
<keyword evidence="3" id="KW-0378">Hydrolase</keyword>
<dbReference type="RefSeq" id="WP_183369242.1">
    <property type="nucleotide sequence ID" value="NZ_BAABHL010000066.1"/>
</dbReference>
<dbReference type="Gene3D" id="3.40.50.1820">
    <property type="entry name" value="alpha/beta hydrolase"/>
    <property type="match status" value="1"/>
</dbReference>
<dbReference type="AlphaFoldDB" id="A0A840EQN7"/>
<evidence type="ECO:0000256" key="2">
    <source>
        <dbReference type="SAM" id="SignalP"/>
    </source>
</evidence>
<dbReference type="InterPro" id="IPR029058">
    <property type="entry name" value="AB_hydrolase_fold"/>
</dbReference>
<dbReference type="EMBL" id="JACIFP010000001">
    <property type="protein sequence ID" value="MBB4134022.1"/>
    <property type="molecule type" value="Genomic_DNA"/>
</dbReference>
<sequence>MNRIRGLRTVVIAIIALTLVHGGSATAAPSRDADYDRAPNSTGPGGAWPKTVQGDIHSEFAAAGPHRVVASKSLHSCDDLYGSLQKFFFWLLGGNDVDKMRCTHAFPHGLESPIGMMYYYPKDLPSLAPAPTVVWTPGLDGDAGQYDAIARLWASRGYVVAIPYNFINSFPTDPLWGVQALIAETKRPGSALHGHVDLSRTILGGHSGGAGAAFWGASYIPTHERLIDPDLKIIGALSVGTGIQAPTGLAVTVPMLTITGNLDVITPDFLWPRLDHATIFQAPAYIATALNGTHFFVNADIPNNPAAGLSTAWFEHLAKDDQNANRIFVGKHWTLPHDQAFMAVQRNTLAARAR</sequence>
<protein>
    <submittedName>
        <fullName evidence="3">Dienelactone hydrolase</fullName>
    </submittedName>
</protein>